<proteinExistence type="predicted"/>
<evidence type="ECO:0000256" key="1">
    <source>
        <dbReference type="SAM" id="Phobius"/>
    </source>
</evidence>
<gene>
    <name evidence="2" type="ORF">DW707_02295</name>
</gene>
<name>A0A412KDU6_9FIRM</name>
<evidence type="ECO:0000313" key="3">
    <source>
        <dbReference type="Proteomes" id="UP000286271"/>
    </source>
</evidence>
<feature type="transmembrane region" description="Helical" evidence="1">
    <location>
        <begin position="25"/>
        <end position="43"/>
    </location>
</feature>
<keyword evidence="1" id="KW-1133">Transmembrane helix</keyword>
<keyword evidence="1" id="KW-0472">Membrane</keyword>
<dbReference type="RefSeq" id="WP_118587210.1">
    <property type="nucleotide sequence ID" value="NZ_QRVS01000025.1"/>
</dbReference>
<dbReference type="AlphaFoldDB" id="A0A412KDU6"/>
<dbReference type="Proteomes" id="UP000286271">
    <property type="component" value="Unassembled WGS sequence"/>
</dbReference>
<protein>
    <recommendedName>
        <fullName evidence="4">Capsular polysaccharide biosynthesis protein</fullName>
    </recommendedName>
</protein>
<feature type="transmembrane region" description="Helical" evidence="1">
    <location>
        <begin position="343"/>
        <end position="359"/>
    </location>
</feature>
<accession>A0A412KDU6</accession>
<reference evidence="2 3" key="1">
    <citation type="submission" date="2018-08" db="EMBL/GenBank/DDBJ databases">
        <title>A genome reference for cultivated species of the human gut microbiota.</title>
        <authorList>
            <person name="Zou Y."/>
            <person name="Xue W."/>
            <person name="Luo G."/>
        </authorList>
    </citation>
    <scope>NUCLEOTIDE SEQUENCE [LARGE SCALE GENOMIC DNA]</scope>
    <source>
        <strain evidence="2 3">AM27-11</strain>
    </source>
</reference>
<comment type="caution">
    <text evidence="2">The sequence shown here is derived from an EMBL/GenBank/DDBJ whole genome shotgun (WGS) entry which is preliminary data.</text>
</comment>
<feature type="transmembrane region" description="Helical" evidence="1">
    <location>
        <begin position="311"/>
        <end position="331"/>
    </location>
</feature>
<evidence type="ECO:0000313" key="2">
    <source>
        <dbReference type="EMBL" id="RHF00055.1"/>
    </source>
</evidence>
<organism evidence="2 3">
    <name type="scientific">Roseburia inulinivorans</name>
    <dbReference type="NCBI Taxonomy" id="360807"/>
    <lineage>
        <taxon>Bacteria</taxon>
        <taxon>Bacillati</taxon>
        <taxon>Bacillota</taxon>
        <taxon>Clostridia</taxon>
        <taxon>Lachnospirales</taxon>
        <taxon>Lachnospiraceae</taxon>
        <taxon>Roseburia</taxon>
    </lineage>
</organism>
<evidence type="ECO:0008006" key="4">
    <source>
        <dbReference type="Google" id="ProtNLM"/>
    </source>
</evidence>
<dbReference type="EMBL" id="QSKW01000002">
    <property type="protein sequence ID" value="RHF00055.1"/>
    <property type="molecule type" value="Genomic_DNA"/>
</dbReference>
<sequence>MKKQNNYYVEQREIDVKRMLVQALTHWRFILIVAVIGAVFLGVRQYQADVSAAKNNIQAQIDAANTPVPTIESVEAQLTEDAVQSVWNAVNYKLFADERTTYMKESVYMNLDAYNENVTELSYTVVSAQPAAVVLKYKEYLSGDALVTHLKEKLNLSMENKYLQELYKISACDDIANFTVKVCAGSAEECADIADAIDEILQDYMKEMQASVDGETQLALRDRAEDVVIDNELINLQASYNSEIYSNTNMYNGYYGGFSDTQKQLFQMLMEARQNGDISIYSDAKEQTEAPLSGDASAIDTNIYVKPSVKMILTGFFAGTIIAYAVCALGYTVSKAVHGADEIKYLFGTTVFGTVRMVPYRRKKTAAAVDTAIDKLNYGRKKYLSTQQQMQMVYSNILLTCKNSEINKVYLTGSELEAIPQRCVEELRECLNEQQIELTVGKSILYDAESLMQMAKVGNAVLMEVEEKSKCEEIAKELNLCIQNQVQVIGVILTKN</sequence>
<keyword evidence="1" id="KW-0812">Transmembrane</keyword>